<reference evidence="3" key="1">
    <citation type="submission" date="2015-01" db="EMBL/GenBank/DDBJ databases">
        <title>Flavisolibacter sp./LCS9/ whole genome sequencing.</title>
        <authorList>
            <person name="Kim M.K."/>
            <person name="Srinivasan S."/>
            <person name="Lee J.-J."/>
        </authorList>
    </citation>
    <scope>NUCLEOTIDE SEQUENCE [LARGE SCALE GENOMIC DNA]</scope>
    <source>
        <strain evidence="3">LCS9</strain>
    </source>
</reference>
<dbReference type="KEGG" id="fla:SY85_18315"/>
<evidence type="ECO:0000256" key="1">
    <source>
        <dbReference type="SAM" id="SignalP"/>
    </source>
</evidence>
<sequence>MNLKLLLSATLSVFLFLNVNGQTKQAYILKEDFNNNTLGWTEEFTKAHRTEIKEGSLYITSLDTSKYQSSNGPQNVSFLWNLPKSFEITSSFQVLDNSLPATFGILLYSTSLNYRFAYSETAEGLLSEYDYNREEEATLFSKNTHTPDIVSLKTIPFKIKVNDRKAQFYVNNVLIGEEVLKAKSWSDIRLFTTSGAAIKVDYLYIQ</sequence>
<protein>
    <recommendedName>
        <fullName evidence="4">3-keto-disaccharide hydrolase domain-containing protein</fullName>
    </recommendedName>
</protein>
<dbReference type="AlphaFoldDB" id="A0A172TYS9"/>
<dbReference type="Proteomes" id="UP000077177">
    <property type="component" value="Chromosome"/>
</dbReference>
<name>A0A172TYS9_9BACT</name>
<evidence type="ECO:0008006" key="4">
    <source>
        <dbReference type="Google" id="ProtNLM"/>
    </source>
</evidence>
<proteinExistence type="predicted"/>
<keyword evidence="1" id="KW-0732">Signal</keyword>
<organism evidence="2 3">
    <name type="scientific">Flavisolibacter tropicus</name>
    <dbReference type="NCBI Taxonomy" id="1492898"/>
    <lineage>
        <taxon>Bacteria</taxon>
        <taxon>Pseudomonadati</taxon>
        <taxon>Bacteroidota</taxon>
        <taxon>Chitinophagia</taxon>
        <taxon>Chitinophagales</taxon>
        <taxon>Chitinophagaceae</taxon>
        <taxon>Flavisolibacter</taxon>
    </lineage>
</organism>
<feature type="signal peptide" evidence="1">
    <location>
        <begin position="1"/>
        <end position="21"/>
    </location>
</feature>
<gene>
    <name evidence="2" type="ORF">SY85_18315</name>
</gene>
<reference evidence="2 3" key="2">
    <citation type="journal article" date="2016" name="Int. J. Syst. Evol. Microbiol.">
        <title>Flavisolibacter tropicus sp. nov., isolated from tropical soil.</title>
        <authorList>
            <person name="Lee J.J."/>
            <person name="Kang M.S."/>
            <person name="Kim G.S."/>
            <person name="Lee C.S."/>
            <person name="Lim S."/>
            <person name="Lee J."/>
            <person name="Roh S.H."/>
            <person name="Kang H."/>
            <person name="Ha J.M."/>
            <person name="Bae S."/>
            <person name="Jung H.Y."/>
            <person name="Kim M.K."/>
        </authorList>
    </citation>
    <scope>NUCLEOTIDE SEQUENCE [LARGE SCALE GENOMIC DNA]</scope>
    <source>
        <strain evidence="2 3">LCS9</strain>
    </source>
</reference>
<dbReference type="EMBL" id="CP011390">
    <property type="protein sequence ID" value="ANE52156.1"/>
    <property type="molecule type" value="Genomic_DNA"/>
</dbReference>
<dbReference type="OrthoDB" id="976443at2"/>
<evidence type="ECO:0000313" key="3">
    <source>
        <dbReference type="Proteomes" id="UP000077177"/>
    </source>
</evidence>
<keyword evidence="3" id="KW-1185">Reference proteome</keyword>
<feature type="chain" id="PRO_5008001409" description="3-keto-disaccharide hydrolase domain-containing protein" evidence="1">
    <location>
        <begin position="22"/>
        <end position="206"/>
    </location>
</feature>
<evidence type="ECO:0000313" key="2">
    <source>
        <dbReference type="EMBL" id="ANE52156.1"/>
    </source>
</evidence>
<accession>A0A172TYS9</accession>
<dbReference type="STRING" id="1492898.SY85_18315"/>
<dbReference type="RefSeq" id="WP_066406344.1">
    <property type="nucleotide sequence ID" value="NZ_CP011390.1"/>
</dbReference>